<evidence type="ECO:0000313" key="1">
    <source>
        <dbReference type="EMBL" id="RNA24397.1"/>
    </source>
</evidence>
<comment type="caution">
    <text evidence="1">The sequence shown here is derived from an EMBL/GenBank/DDBJ whole genome shotgun (WGS) entry which is preliminary data.</text>
</comment>
<reference evidence="1 2" key="1">
    <citation type="journal article" date="2018" name="Sci. Rep.">
        <title>Genomic signatures of local adaptation to the degree of environmental predictability in rotifers.</title>
        <authorList>
            <person name="Franch-Gras L."/>
            <person name="Hahn C."/>
            <person name="Garcia-Roger E.M."/>
            <person name="Carmona M.J."/>
            <person name="Serra M."/>
            <person name="Gomez A."/>
        </authorList>
    </citation>
    <scope>NUCLEOTIDE SEQUENCE [LARGE SCALE GENOMIC DNA]</scope>
    <source>
        <strain evidence="1">HYR1</strain>
    </source>
</reference>
<gene>
    <name evidence="1" type="ORF">BpHYR1_050416</name>
</gene>
<accession>A0A3M7RLX7</accession>
<evidence type="ECO:0000313" key="2">
    <source>
        <dbReference type="Proteomes" id="UP000276133"/>
    </source>
</evidence>
<sequence length="67" mass="7758">MLSFGHITKRVVFKSMCMTLALNRPIHADIKQFVIAIRVCVIRAHVARRIANLIVCMAVQHMHYVRQ</sequence>
<name>A0A3M7RLX7_BRAPC</name>
<proteinExistence type="predicted"/>
<organism evidence="1 2">
    <name type="scientific">Brachionus plicatilis</name>
    <name type="common">Marine rotifer</name>
    <name type="synonym">Brachionus muelleri</name>
    <dbReference type="NCBI Taxonomy" id="10195"/>
    <lineage>
        <taxon>Eukaryota</taxon>
        <taxon>Metazoa</taxon>
        <taxon>Spiralia</taxon>
        <taxon>Gnathifera</taxon>
        <taxon>Rotifera</taxon>
        <taxon>Eurotatoria</taxon>
        <taxon>Monogononta</taxon>
        <taxon>Pseudotrocha</taxon>
        <taxon>Ploima</taxon>
        <taxon>Brachionidae</taxon>
        <taxon>Brachionus</taxon>
    </lineage>
</organism>
<dbReference type="Proteomes" id="UP000276133">
    <property type="component" value="Unassembled WGS sequence"/>
</dbReference>
<protein>
    <submittedName>
        <fullName evidence="1">Uncharacterized protein</fullName>
    </submittedName>
</protein>
<dbReference type="AlphaFoldDB" id="A0A3M7RLX7"/>
<keyword evidence="2" id="KW-1185">Reference proteome</keyword>
<dbReference type="EMBL" id="REGN01003130">
    <property type="protein sequence ID" value="RNA24397.1"/>
    <property type="molecule type" value="Genomic_DNA"/>
</dbReference>